<dbReference type="SMART" id="SM00642">
    <property type="entry name" value="Aamy"/>
    <property type="match status" value="1"/>
</dbReference>
<feature type="chain" id="PRO_5014332124" description="alpha-amylase" evidence="14">
    <location>
        <begin position="21"/>
        <end position="617"/>
    </location>
</feature>
<keyword evidence="17" id="KW-1185">Reference proteome</keyword>
<proteinExistence type="inferred from homology"/>
<dbReference type="PANTHER" id="PTHR10357:SF215">
    <property type="entry name" value="ALPHA-AMYLASE 1"/>
    <property type="match status" value="1"/>
</dbReference>
<dbReference type="AlphaFoldDB" id="A0A2J6RK11"/>
<protein>
    <recommendedName>
        <fullName evidence="4">alpha-amylase</fullName>
        <ecNumber evidence="4">3.2.1.1</ecNumber>
    </recommendedName>
</protein>
<keyword evidence="12" id="KW-0326">Glycosidase</keyword>
<evidence type="ECO:0000313" key="16">
    <source>
        <dbReference type="EMBL" id="PMD38856.1"/>
    </source>
</evidence>
<evidence type="ECO:0000256" key="2">
    <source>
        <dbReference type="ARBA" id="ARBA00001913"/>
    </source>
</evidence>
<dbReference type="GO" id="GO:0005509">
    <property type="term" value="F:calcium ion binding"/>
    <property type="evidence" value="ECO:0007669"/>
    <property type="project" value="InterPro"/>
</dbReference>
<dbReference type="Gene3D" id="3.20.20.80">
    <property type="entry name" value="Glycosidases"/>
    <property type="match status" value="1"/>
</dbReference>
<keyword evidence="6 14" id="KW-0732">Signal</keyword>
<evidence type="ECO:0000256" key="10">
    <source>
        <dbReference type="ARBA" id="ARBA00023180"/>
    </source>
</evidence>
<dbReference type="InterPro" id="IPR013783">
    <property type="entry name" value="Ig-like_fold"/>
</dbReference>
<dbReference type="SUPFAM" id="SSF51445">
    <property type="entry name" value="(Trans)glycosidases"/>
    <property type="match status" value="1"/>
</dbReference>
<keyword evidence="11" id="KW-0119">Carbohydrate metabolism</keyword>
<evidence type="ECO:0000256" key="13">
    <source>
        <dbReference type="ARBA" id="ARBA00023326"/>
    </source>
</evidence>
<dbReference type="Pfam" id="PF00128">
    <property type="entry name" value="Alpha-amylase"/>
    <property type="match status" value="1"/>
</dbReference>
<dbReference type="FunFam" id="3.20.20.80:FF:000120">
    <property type="entry name" value="Alpha-amylase A"/>
    <property type="match status" value="1"/>
</dbReference>
<dbReference type="Pfam" id="PF00686">
    <property type="entry name" value="CBM_20"/>
    <property type="match status" value="1"/>
</dbReference>
<dbReference type="InterPro" id="IPR017853">
    <property type="entry name" value="GH"/>
</dbReference>
<keyword evidence="13" id="KW-0624">Polysaccharide degradation</keyword>
<dbReference type="OrthoDB" id="204980at2759"/>
<keyword evidence="5" id="KW-0479">Metal-binding</keyword>
<keyword evidence="9" id="KW-1015">Disulfide bond</keyword>
<dbReference type="PROSITE" id="PS51166">
    <property type="entry name" value="CBM20"/>
    <property type="match status" value="1"/>
</dbReference>
<organism evidence="16 17">
    <name type="scientific">Hyaloscypha variabilis (strain UAMH 11265 / GT02V1 / F)</name>
    <name type="common">Meliniomyces variabilis</name>
    <dbReference type="NCBI Taxonomy" id="1149755"/>
    <lineage>
        <taxon>Eukaryota</taxon>
        <taxon>Fungi</taxon>
        <taxon>Dikarya</taxon>
        <taxon>Ascomycota</taxon>
        <taxon>Pezizomycotina</taxon>
        <taxon>Leotiomycetes</taxon>
        <taxon>Helotiales</taxon>
        <taxon>Hyaloscyphaceae</taxon>
        <taxon>Hyaloscypha</taxon>
        <taxon>Hyaloscypha variabilis</taxon>
    </lineage>
</organism>
<dbReference type="EC" id="3.2.1.1" evidence="4"/>
<evidence type="ECO:0000256" key="7">
    <source>
        <dbReference type="ARBA" id="ARBA00022801"/>
    </source>
</evidence>
<name>A0A2J6RK11_HYAVF</name>
<dbReference type="InterPro" id="IPR013784">
    <property type="entry name" value="Carb-bd-like_fold"/>
</dbReference>
<dbReference type="Gene3D" id="2.60.40.10">
    <property type="entry name" value="Immunoglobulins"/>
    <property type="match status" value="1"/>
</dbReference>
<dbReference type="EMBL" id="KZ613947">
    <property type="protein sequence ID" value="PMD38856.1"/>
    <property type="molecule type" value="Genomic_DNA"/>
</dbReference>
<evidence type="ECO:0000256" key="9">
    <source>
        <dbReference type="ARBA" id="ARBA00023157"/>
    </source>
</evidence>
<dbReference type="SUPFAM" id="SSF49452">
    <property type="entry name" value="Starch-binding domain-like"/>
    <property type="match status" value="1"/>
</dbReference>
<keyword evidence="8" id="KW-0106">Calcium</keyword>
<dbReference type="Pfam" id="PF09260">
    <property type="entry name" value="A_amylase_dom_C"/>
    <property type="match status" value="1"/>
</dbReference>
<evidence type="ECO:0000256" key="8">
    <source>
        <dbReference type="ARBA" id="ARBA00022837"/>
    </source>
</evidence>
<keyword evidence="7" id="KW-0378">Hydrolase</keyword>
<evidence type="ECO:0000256" key="4">
    <source>
        <dbReference type="ARBA" id="ARBA00012595"/>
    </source>
</evidence>
<evidence type="ECO:0000256" key="11">
    <source>
        <dbReference type="ARBA" id="ARBA00023277"/>
    </source>
</evidence>
<keyword evidence="10" id="KW-0325">Glycoprotein</keyword>
<dbReference type="FunFam" id="2.60.40.10:FF:000552">
    <property type="entry name" value="Related to glucoamylase"/>
    <property type="match status" value="1"/>
</dbReference>
<evidence type="ECO:0000256" key="12">
    <source>
        <dbReference type="ARBA" id="ARBA00023295"/>
    </source>
</evidence>
<dbReference type="Gene3D" id="2.60.40.1180">
    <property type="entry name" value="Golgi alpha-mannosidase II"/>
    <property type="match status" value="1"/>
</dbReference>
<comment type="cofactor">
    <cofactor evidence="2">
        <name>Ca(2+)</name>
        <dbReference type="ChEBI" id="CHEBI:29108"/>
    </cofactor>
</comment>
<dbReference type="CDD" id="cd05811">
    <property type="entry name" value="CBM20_glucoamylase"/>
    <property type="match status" value="1"/>
</dbReference>
<dbReference type="GO" id="GO:2001070">
    <property type="term" value="F:starch binding"/>
    <property type="evidence" value="ECO:0007669"/>
    <property type="project" value="InterPro"/>
</dbReference>
<gene>
    <name evidence="16" type="ORF">L207DRAFT_45266</name>
</gene>
<evidence type="ECO:0000256" key="3">
    <source>
        <dbReference type="ARBA" id="ARBA00008061"/>
    </source>
</evidence>
<comment type="catalytic activity">
    <reaction evidence="1">
        <text>Endohydrolysis of (1-&gt;4)-alpha-D-glucosidic linkages in polysaccharides containing three or more (1-&gt;4)-alpha-linked D-glucose units.</text>
        <dbReference type="EC" id="3.2.1.1"/>
    </reaction>
</comment>
<dbReference type="SUPFAM" id="SSF51011">
    <property type="entry name" value="Glycosyl hydrolase domain"/>
    <property type="match status" value="1"/>
</dbReference>
<dbReference type="InterPro" id="IPR013780">
    <property type="entry name" value="Glyco_hydro_b"/>
</dbReference>
<dbReference type="FunFam" id="2.60.40.1180:FF:000037">
    <property type="entry name" value="Alpha-amylase A"/>
    <property type="match status" value="1"/>
</dbReference>
<dbReference type="PANTHER" id="PTHR10357">
    <property type="entry name" value="ALPHA-AMYLASE FAMILY MEMBER"/>
    <property type="match status" value="1"/>
</dbReference>
<evidence type="ECO:0000256" key="1">
    <source>
        <dbReference type="ARBA" id="ARBA00000548"/>
    </source>
</evidence>
<dbReference type="InterPro" id="IPR002044">
    <property type="entry name" value="CBM20"/>
</dbReference>
<dbReference type="GO" id="GO:0004556">
    <property type="term" value="F:alpha-amylase activity"/>
    <property type="evidence" value="ECO:0007669"/>
    <property type="project" value="UniProtKB-EC"/>
</dbReference>
<comment type="similarity">
    <text evidence="3">Belongs to the glycosyl hydrolase 13 family.</text>
</comment>
<evidence type="ECO:0000256" key="14">
    <source>
        <dbReference type="SAM" id="SignalP"/>
    </source>
</evidence>
<dbReference type="STRING" id="1149755.A0A2J6RK11"/>
<reference evidence="16 17" key="1">
    <citation type="submission" date="2016-04" db="EMBL/GenBank/DDBJ databases">
        <title>A degradative enzymes factory behind the ericoid mycorrhizal symbiosis.</title>
        <authorList>
            <consortium name="DOE Joint Genome Institute"/>
            <person name="Martino E."/>
            <person name="Morin E."/>
            <person name="Grelet G."/>
            <person name="Kuo A."/>
            <person name="Kohler A."/>
            <person name="Daghino S."/>
            <person name="Barry K."/>
            <person name="Choi C."/>
            <person name="Cichocki N."/>
            <person name="Clum A."/>
            <person name="Copeland A."/>
            <person name="Hainaut M."/>
            <person name="Haridas S."/>
            <person name="Labutti K."/>
            <person name="Lindquist E."/>
            <person name="Lipzen A."/>
            <person name="Khouja H.-R."/>
            <person name="Murat C."/>
            <person name="Ohm R."/>
            <person name="Olson A."/>
            <person name="Spatafora J."/>
            <person name="Veneault-Fourrey C."/>
            <person name="Henrissat B."/>
            <person name="Grigoriev I."/>
            <person name="Martin F."/>
            <person name="Perotto S."/>
        </authorList>
    </citation>
    <scope>NUCLEOTIDE SEQUENCE [LARGE SCALE GENOMIC DNA]</scope>
    <source>
        <strain evidence="16 17">F</strain>
    </source>
</reference>
<evidence type="ECO:0000256" key="6">
    <source>
        <dbReference type="ARBA" id="ARBA00022729"/>
    </source>
</evidence>
<dbReference type="GO" id="GO:0000272">
    <property type="term" value="P:polysaccharide catabolic process"/>
    <property type="evidence" value="ECO:0007669"/>
    <property type="project" value="UniProtKB-KW"/>
</dbReference>
<dbReference type="InterPro" id="IPR015340">
    <property type="entry name" value="A_amylase_C_dom"/>
</dbReference>
<dbReference type="Proteomes" id="UP000235786">
    <property type="component" value="Unassembled WGS sequence"/>
</dbReference>
<sequence length="617" mass="66572">MRLLNVTLLALASLTSSVSALSPAGWRSQSIYQVLTDRFARTDGSTTATCDTGDQIYCGGSWQGITNNLDYIQNMGFTAIWISPIVYNLVGNSADGEAYHGYWAQDINSLNSNFGTEADLIALSAALHDRGMYLMVDVVTNHMGYLGCGTCVDYSVFTPFDSESYFHPFCLIDYSNATSILVCWEGDNIVSLPDLRTEDADVLDTFETWITNLVSTYSIDGLRVDSAQQVDSAFFPPFQTAAGVYIVGEVFNGDPTYTCPYQEYMDGVLNYPAYYWITQAFESTSGSISNLVNGINEMKSDCLDTTLLGSFMENHDNPRFPSLTSDLSLAKNAIAFTILQDGIPIIYYGQEQHYSGGAVPYDREALWLSDYDTSAPLYSFIASVNQIRNQAIYKSSDYVTYKASPVYSDSSTIAMRKGDTNYQIIGVFSNLGASGSSYTLTLTSSETGFTASQALVEVLSCTAYTTDSSGNLAVAMAGGLPRVFYPLAQLTGSGVCSSITAAKTTTSTACATPTAVAITFDELVTTTYGETIKISGSISALGDWDTSDAIALSASDYTSADPLWFVTIDLAPGTVLQYKFINVNSAGTVTWEADPNHTYTVPASCATTAATVSNSWQ</sequence>
<dbReference type="InterPro" id="IPR034836">
    <property type="entry name" value="CBM20_glucoamylase"/>
</dbReference>
<accession>A0A2J6RK11</accession>
<dbReference type="SMART" id="SM01065">
    <property type="entry name" value="CBM_2"/>
    <property type="match status" value="1"/>
</dbReference>
<evidence type="ECO:0000259" key="15">
    <source>
        <dbReference type="PROSITE" id="PS51166"/>
    </source>
</evidence>
<evidence type="ECO:0000313" key="17">
    <source>
        <dbReference type="Proteomes" id="UP000235786"/>
    </source>
</evidence>
<feature type="domain" description="CBM20" evidence="15">
    <location>
        <begin position="510"/>
        <end position="617"/>
    </location>
</feature>
<dbReference type="InterPro" id="IPR006047">
    <property type="entry name" value="GH13_cat_dom"/>
</dbReference>
<dbReference type="CDD" id="cd11319">
    <property type="entry name" value="AmyAc_euk_AmyA"/>
    <property type="match status" value="1"/>
</dbReference>
<feature type="signal peptide" evidence="14">
    <location>
        <begin position="1"/>
        <end position="20"/>
    </location>
</feature>
<evidence type="ECO:0000256" key="5">
    <source>
        <dbReference type="ARBA" id="ARBA00022723"/>
    </source>
</evidence>